<reference evidence="1 2" key="1">
    <citation type="submission" date="2012-07" db="EMBL/GenBank/DDBJ databases">
        <title>Sequence of a Salmonella phage related to SETP3.</title>
        <authorList>
            <person name="Anany H."/>
            <person name="Kropinski A.M."/>
            <person name="Griffiths M.W."/>
        </authorList>
    </citation>
    <scope>NUCLEOTIDE SEQUENCE [LARGE SCALE GENOMIC DNA]</scope>
</reference>
<gene>
    <name evidence="1" type="primary">AG11_48</name>
</gene>
<evidence type="ECO:0000313" key="2">
    <source>
        <dbReference type="Proteomes" id="UP000015387"/>
    </source>
</evidence>
<keyword evidence="2" id="KW-1185">Reference proteome</keyword>
<evidence type="ECO:0000313" key="1">
    <source>
        <dbReference type="EMBL" id="AFO12448.1"/>
    </source>
</evidence>
<organism evidence="1 2">
    <name type="scientific">Salmonella phage vB_SenS_AG11</name>
    <dbReference type="NCBI Taxonomy" id="1211279"/>
    <lineage>
        <taxon>Viruses</taxon>
        <taxon>Duplodnaviria</taxon>
        <taxon>Heunggongvirae</taxon>
        <taxon>Uroviricota</taxon>
        <taxon>Caudoviricetes</taxon>
        <taxon>Sarkviridae</taxon>
        <taxon>Guernseyvirinae</taxon>
        <taxon>Jerseyvirus</taxon>
        <taxon>Jerseyvirus SB3</taxon>
        <taxon>Jerseyvirus AG11</taxon>
    </lineage>
</organism>
<dbReference type="GeneID" id="40084626"/>
<dbReference type="KEGG" id="vg:40084626"/>
<proteinExistence type="predicted"/>
<protein>
    <submittedName>
        <fullName evidence="1">Uncharacterized protein</fullName>
    </submittedName>
</protein>
<sequence>MFYPGGGYYIVITQRDTTLFAKQLGEENYGMLSAHYAKLIGNNHTAKDSKESAPANLGS</sequence>
<name>S4SIQ6_9CAUD</name>
<dbReference type="EMBL" id="JX297445">
    <property type="protein sequence ID" value="AFO12448.1"/>
    <property type="molecule type" value="Genomic_DNA"/>
</dbReference>
<dbReference type="Proteomes" id="UP000015387">
    <property type="component" value="Segment"/>
</dbReference>
<dbReference type="OrthoDB" id="24937at10239"/>
<accession>S4SIQ6</accession>
<dbReference type="RefSeq" id="YP_009608603.1">
    <property type="nucleotide sequence ID" value="NC_041991.1"/>
</dbReference>